<dbReference type="PANTHER" id="PTHR33238">
    <property type="entry name" value="IRON (METAL) DEPENDENT REPRESSOR, DTXR FAMILY"/>
    <property type="match status" value="1"/>
</dbReference>
<evidence type="ECO:0000313" key="14">
    <source>
        <dbReference type="Proteomes" id="UP000030647"/>
    </source>
</evidence>
<evidence type="ECO:0000259" key="12">
    <source>
        <dbReference type="PROSITE" id="PS50944"/>
    </source>
</evidence>
<evidence type="ECO:0000256" key="4">
    <source>
        <dbReference type="ARBA" id="ARBA00022490"/>
    </source>
</evidence>
<keyword evidence="4" id="KW-0963">Cytoplasm</keyword>
<dbReference type="GO" id="GO:0003677">
    <property type="term" value="F:DNA binding"/>
    <property type="evidence" value="ECO:0007669"/>
    <property type="project" value="UniProtKB-KW"/>
</dbReference>
<dbReference type="InterPro" id="IPR036388">
    <property type="entry name" value="WH-like_DNA-bd_sf"/>
</dbReference>
<dbReference type="Gene3D" id="2.30.30.90">
    <property type="match status" value="1"/>
</dbReference>
<dbReference type="InterPro" id="IPR050536">
    <property type="entry name" value="DtxR_MntR_Metal-Reg"/>
</dbReference>
<evidence type="ECO:0000256" key="10">
    <source>
        <dbReference type="ARBA" id="ARBA00023211"/>
    </source>
</evidence>
<name>U4TRX5_9LACO</name>
<dbReference type="InterPro" id="IPR036421">
    <property type="entry name" value="Fe_dep_repressor_sf"/>
</dbReference>
<keyword evidence="10" id="KW-0464">Manganese</keyword>
<evidence type="ECO:0000313" key="13">
    <source>
        <dbReference type="EMBL" id="ERL64242.1"/>
    </source>
</evidence>
<keyword evidence="14" id="KW-1185">Reference proteome</keyword>
<comment type="subcellular location">
    <subcellularLocation>
        <location evidence="1">Cytoplasm</location>
    </subcellularLocation>
</comment>
<evidence type="ECO:0000256" key="11">
    <source>
        <dbReference type="ARBA" id="ARBA00032593"/>
    </source>
</evidence>
<proteinExistence type="inferred from homology"/>
<comment type="similarity">
    <text evidence="2">Belongs to the DtxR/MntR family.</text>
</comment>
<evidence type="ECO:0000256" key="2">
    <source>
        <dbReference type="ARBA" id="ARBA00007871"/>
    </source>
</evidence>
<dbReference type="GO" id="GO:0003700">
    <property type="term" value="F:DNA-binding transcription factor activity"/>
    <property type="evidence" value="ECO:0007669"/>
    <property type="project" value="InterPro"/>
</dbReference>
<sequence>MSPNKENYLKTIFELQHDHQKISNKNIADILNVSAPSVTEMLTALTKEGLVFHTPYNEISLTDAGLVRARELVRKHRIWEVFLADRLHYAMADVHQAADILEHATDDKLADRLNEFLGRPKRCPHGGIIPGNSDIEDDSDITLATLVPDDSATLQRVIDNHEFLTYFEDLQLRLGDRLTVMKKEPFGGPFIVQTGDRVTVSISEAAAGFMFMTDVHYHHPETDGAEKGANG</sequence>
<dbReference type="Pfam" id="PF04023">
    <property type="entry name" value="FeoA"/>
    <property type="match status" value="1"/>
</dbReference>
<dbReference type="AlphaFoldDB" id="U4TRX5"/>
<accession>U4TRX5</accession>
<evidence type="ECO:0000256" key="3">
    <source>
        <dbReference type="ARBA" id="ARBA00011738"/>
    </source>
</evidence>
<dbReference type="Gene3D" id="1.10.10.10">
    <property type="entry name" value="Winged helix-like DNA-binding domain superfamily/Winged helix DNA-binding domain"/>
    <property type="match status" value="1"/>
</dbReference>
<dbReference type="Proteomes" id="UP000030647">
    <property type="component" value="Unassembled WGS sequence"/>
</dbReference>
<keyword evidence="6" id="KW-0805">Transcription regulation</keyword>
<keyword evidence="7" id="KW-0238">DNA-binding</keyword>
<dbReference type="SUPFAM" id="SSF46785">
    <property type="entry name" value="Winged helix' DNA-binding domain"/>
    <property type="match status" value="1"/>
</dbReference>
<dbReference type="PANTHER" id="PTHR33238:SF11">
    <property type="entry name" value="TRANSCRIPTIONAL REGULATOR MNTR"/>
    <property type="match status" value="1"/>
</dbReference>
<dbReference type="SMART" id="SM00529">
    <property type="entry name" value="HTH_DTXR"/>
    <property type="match status" value="1"/>
</dbReference>
<dbReference type="InterPro" id="IPR022689">
    <property type="entry name" value="Iron_dep_repressor"/>
</dbReference>
<organism evidence="13 14">
    <name type="scientific">Schleiferilactobacillus shenzhenensis LY-73</name>
    <dbReference type="NCBI Taxonomy" id="1231336"/>
    <lineage>
        <taxon>Bacteria</taxon>
        <taxon>Bacillati</taxon>
        <taxon>Bacillota</taxon>
        <taxon>Bacilli</taxon>
        <taxon>Lactobacillales</taxon>
        <taxon>Lactobacillaceae</taxon>
        <taxon>Schleiferilactobacillus</taxon>
    </lineage>
</organism>
<keyword evidence="5" id="KW-0678">Repressor</keyword>
<dbReference type="InterPro" id="IPR036390">
    <property type="entry name" value="WH_DNA-bd_sf"/>
</dbReference>
<protein>
    <recommendedName>
        <fullName evidence="11">Manganese transport regulator</fullName>
    </recommendedName>
</protein>
<evidence type="ECO:0000256" key="8">
    <source>
        <dbReference type="ARBA" id="ARBA00023159"/>
    </source>
</evidence>
<keyword evidence="8" id="KW-0010">Activator</keyword>
<dbReference type="InterPro" id="IPR038157">
    <property type="entry name" value="FeoA_core_dom"/>
</dbReference>
<evidence type="ECO:0000256" key="5">
    <source>
        <dbReference type="ARBA" id="ARBA00022491"/>
    </source>
</evidence>
<evidence type="ECO:0000256" key="1">
    <source>
        <dbReference type="ARBA" id="ARBA00004496"/>
    </source>
</evidence>
<dbReference type="Pfam" id="PF02742">
    <property type="entry name" value="Fe_dep_repr_C"/>
    <property type="match status" value="1"/>
</dbReference>
<dbReference type="GO" id="GO:0005737">
    <property type="term" value="C:cytoplasm"/>
    <property type="evidence" value="ECO:0007669"/>
    <property type="project" value="UniProtKB-SubCell"/>
</dbReference>
<dbReference type="InterPro" id="IPR001367">
    <property type="entry name" value="Fe_dep_repressor"/>
</dbReference>
<dbReference type="Pfam" id="PF01325">
    <property type="entry name" value="Fe_dep_repress"/>
    <property type="match status" value="1"/>
</dbReference>
<dbReference type="SMART" id="SM00899">
    <property type="entry name" value="FeoA"/>
    <property type="match status" value="1"/>
</dbReference>
<dbReference type="SUPFAM" id="SSF47979">
    <property type="entry name" value="Iron-dependent repressor protein, dimerization domain"/>
    <property type="match status" value="1"/>
</dbReference>
<dbReference type="InterPro" id="IPR007167">
    <property type="entry name" value="Fe-transptr_FeoA-like"/>
</dbReference>
<evidence type="ECO:0000256" key="7">
    <source>
        <dbReference type="ARBA" id="ARBA00023125"/>
    </source>
</evidence>
<dbReference type="GO" id="GO:0046983">
    <property type="term" value="F:protein dimerization activity"/>
    <property type="evidence" value="ECO:0007669"/>
    <property type="project" value="InterPro"/>
</dbReference>
<dbReference type="STRING" id="1231336.L248_1425"/>
<dbReference type="OrthoDB" id="9791355at2"/>
<dbReference type="GO" id="GO:0046914">
    <property type="term" value="F:transition metal ion binding"/>
    <property type="evidence" value="ECO:0007669"/>
    <property type="project" value="InterPro"/>
</dbReference>
<dbReference type="InterPro" id="IPR022687">
    <property type="entry name" value="HTH_DTXR"/>
</dbReference>
<keyword evidence="9" id="KW-0804">Transcription</keyword>
<feature type="domain" description="HTH dtxR-type" evidence="12">
    <location>
        <begin position="1"/>
        <end position="62"/>
    </location>
</feature>
<dbReference type="EMBL" id="KI271601">
    <property type="protein sequence ID" value="ERL64242.1"/>
    <property type="molecule type" value="Genomic_DNA"/>
</dbReference>
<dbReference type="PROSITE" id="PS50944">
    <property type="entry name" value="HTH_DTXR"/>
    <property type="match status" value="1"/>
</dbReference>
<evidence type="ECO:0000256" key="9">
    <source>
        <dbReference type="ARBA" id="ARBA00023163"/>
    </source>
</evidence>
<evidence type="ECO:0000256" key="6">
    <source>
        <dbReference type="ARBA" id="ARBA00023015"/>
    </source>
</evidence>
<dbReference type="eggNOG" id="COG1321">
    <property type="taxonomic scope" value="Bacteria"/>
</dbReference>
<comment type="subunit">
    <text evidence="3">Homodimer.</text>
</comment>
<dbReference type="RefSeq" id="WP_022530439.1">
    <property type="nucleotide sequence ID" value="NZ_KI271601.1"/>
</dbReference>
<dbReference type="HOGENOM" id="CLU_069532_0_2_9"/>
<reference evidence="14" key="1">
    <citation type="journal article" date="2013" name="Genome Announc.">
        <title>Whole-Genome Sequencing of Lactobacillus shenzhenensis Strain LY-73T.</title>
        <authorList>
            <person name="Lin Z."/>
            <person name="Liu Z."/>
            <person name="Yang R."/>
            <person name="Zou Y."/>
            <person name="Wan D."/>
            <person name="Chen J."/>
            <person name="Guo M."/>
            <person name="Zhao J."/>
            <person name="Fang C."/>
            <person name="Yang R."/>
            <person name="Liu F."/>
        </authorList>
    </citation>
    <scope>NUCLEOTIDE SEQUENCE [LARGE SCALE GENOMIC DNA]</scope>
    <source>
        <strain evidence="14">LY-73</strain>
    </source>
</reference>
<gene>
    <name evidence="13" type="ORF">L248_1425</name>
</gene>